<keyword evidence="2" id="KW-0413">Isomerase</keyword>
<dbReference type="Proteomes" id="UP001501319">
    <property type="component" value="Unassembled WGS sequence"/>
</dbReference>
<dbReference type="EMBL" id="BAAANE010000004">
    <property type="protein sequence ID" value="GAA1637079.1"/>
    <property type="molecule type" value="Genomic_DNA"/>
</dbReference>
<keyword evidence="4" id="KW-1185">Reference proteome</keyword>
<comment type="caution">
    <text evidence="3">The sequence shown here is derived from an EMBL/GenBank/DDBJ whole genome shotgun (WGS) entry which is preliminary data.</text>
</comment>
<proteinExistence type="inferred from homology"/>
<evidence type="ECO:0000313" key="3">
    <source>
        <dbReference type="EMBL" id="GAA1637079.1"/>
    </source>
</evidence>
<dbReference type="InterPro" id="IPR010819">
    <property type="entry name" value="AGE/CE"/>
</dbReference>
<evidence type="ECO:0000256" key="2">
    <source>
        <dbReference type="ARBA" id="ARBA00023235"/>
    </source>
</evidence>
<gene>
    <name evidence="3" type="ORF">GCM10009744_27810</name>
</gene>
<dbReference type="InterPro" id="IPR008928">
    <property type="entry name" value="6-hairpin_glycosidase_sf"/>
</dbReference>
<dbReference type="RefSeq" id="WP_344111646.1">
    <property type="nucleotide sequence ID" value="NZ_BAAANE010000004.1"/>
</dbReference>
<sequence>MSDPQTSELVATRKHLVDDVLGWWMEHGPDPQYGGVRTCWDNAGKTLVSTYKYTWSQGRWVWLMARVAEAARAGVLDLDPEPYLQQARSTAAFIRDHALLPDGTTAYVTDRSGTPKEPVAGQGISVSVFADLFAALGFAGLAQLDPEWAGPAESILLAAAQRIDAGTYRSEPYPVPAGHASFALPMILLGVGEQVHRATGSARSLEVVRDSVAAIEKTFLRGVEVVEMPSDAPGRADTLLSRHRAPGHTLEALWFLHHAADLAPGTVAADPDRLADIAIHACGLDWDDEYGGLLRFVDSDGGVPAGRRTDDGYEALVVDTWDTKLWWPHAEALYTTALLSRATARADVADWHEKLYRYTMDTFPAGPGEEWIQIRRRDGSPLDATVALPVKDPFHIARSFLLLVELLHEDANEATEVQ</sequence>
<comment type="similarity">
    <text evidence="1">Belongs to the N-acylglucosamine 2-epimerase family.</text>
</comment>
<dbReference type="InterPro" id="IPR012341">
    <property type="entry name" value="6hp_glycosidase-like_sf"/>
</dbReference>
<name>A0ABN2FAL7_9ACTN</name>
<dbReference type="SUPFAM" id="SSF48208">
    <property type="entry name" value="Six-hairpin glycosidases"/>
    <property type="match status" value="1"/>
</dbReference>
<evidence type="ECO:0000313" key="4">
    <source>
        <dbReference type="Proteomes" id="UP001501319"/>
    </source>
</evidence>
<evidence type="ECO:0000256" key="1">
    <source>
        <dbReference type="ARBA" id="ARBA00008558"/>
    </source>
</evidence>
<dbReference type="Pfam" id="PF07221">
    <property type="entry name" value="GlcNAc_2-epim"/>
    <property type="match status" value="1"/>
</dbReference>
<dbReference type="Gene3D" id="1.50.10.10">
    <property type="match status" value="1"/>
</dbReference>
<accession>A0ABN2FAL7</accession>
<protein>
    <submittedName>
        <fullName evidence="3">AGE family epimerase/isomerase</fullName>
    </submittedName>
</protein>
<dbReference type="PANTHER" id="PTHR15108">
    <property type="entry name" value="N-ACYLGLUCOSAMINE-2-EPIMERASE"/>
    <property type="match status" value="1"/>
</dbReference>
<organism evidence="3 4">
    <name type="scientific">Kribbella alba</name>
    <dbReference type="NCBI Taxonomy" id="190197"/>
    <lineage>
        <taxon>Bacteria</taxon>
        <taxon>Bacillati</taxon>
        <taxon>Actinomycetota</taxon>
        <taxon>Actinomycetes</taxon>
        <taxon>Propionibacteriales</taxon>
        <taxon>Kribbellaceae</taxon>
        <taxon>Kribbella</taxon>
    </lineage>
</organism>
<reference evidence="3 4" key="1">
    <citation type="journal article" date="2019" name="Int. J. Syst. Evol. Microbiol.">
        <title>The Global Catalogue of Microorganisms (GCM) 10K type strain sequencing project: providing services to taxonomists for standard genome sequencing and annotation.</title>
        <authorList>
            <consortium name="The Broad Institute Genomics Platform"/>
            <consortium name="The Broad Institute Genome Sequencing Center for Infectious Disease"/>
            <person name="Wu L."/>
            <person name="Ma J."/>
        </authorList>
    </citation>
    <scope>NUCLEOTIDE SEQUENCE [LARGE SCALE GENOMIC DNA]</scope>
    <source>
        <strain evidence="3 4">JCM 14306</strain>
    </source>
</reference>